<dbReference type="GO" id="GO:0016787">
    <property type="term" value="F:hydrolase activity"/>
    <property type="evidence" value="ECO:0007669"/>
    <property type="project" value="UniProtKB-KW"/>
</dbReference>
<dbReference type="InterPro" id="IPR000073">
    <property type="entry name" value="AB_hydrolase_1"/>
</dbReference>
<keyword evidence="2" id="KW-0378">Hydrolase</keyword>
<dbReference type="Gene3D" id="3.40.50.1820">
    <property type="entry name" value="alpha/beta hydrolase"/>
    <property type="match status" value="1"/>
</dbReference>
<accession>A0A848KFJ1</accession>
<evidence type="ECO:0000313" key="2">
    <source>
        <dbReference type="EMBL" id="NMN97743.1"/>
    </source>
</evidence>
<name>A0A848KFJ1_9NOCA</name>
<feature type="domain" description="AB hydrolase-1" evidence="1">
    <location>
        <begin position="1"/>
        <end position="241"/>
    </location>
</feature>
<proteinExistence type="predicted"/>
<dbReference type="Proteomes" id="UP000535543">
    <property type="component" value="Unassembled WGS sequence"/>
</dbReference>
<dbReference type="PRINTS" id="PR00111">
    <property type="entry name" value="ABHYDROLASE"/>
</dbReference>
<evidence type="ECO:0000313" key="3">
    <source>
        <dbReference type="Proteomes" id="UP000535543"/>
    </source>
</evidence>
<protein>
    <submittedName>
        <fullName evidence="2">Alpha/beta hydrolase</fullName>
    </submittedName>
</protein>
<sequence>MLLIHGFADNSATWHKVVPTLGAHFRVLAVDLPGFGRASRAMSDPLIPGYVELLRELLRAEANGPVMVIGNSLGAVTALALATAHPELVDRVVLADMPGIDRLPKAWGVVMSRPTELLLRTAAFPIPSPLLRHGIGLAYAAGAMRHPLQPGFAVMRTGFDRYYAEKANVLSLLPTGRRVLASIAALPIRRMIREATVPVLLLWGQHDVLTPSRKARSFVDGPARRVVVIPDCGHCPQLDRPDEFLAAVMPFVAQEIRRAG</sequence>
<comment type="caution">
    <text evidence="2">The sequence shown here is derived from an EMBL/GenBank/DDBJ whole genome shotgun (WGS) entry which is preliminary data.</text>
</comment>
<dbReference type="PANTHER" id="PTHR46438">
    <property type="entry name" value="ALPHA/BETA-HYDROLASES SUPERFAMILY PROTEIN"/>
    <property type="match status" value="1"/>
</dbReference>
<reference evidence="2 3" key="1">
    <citation type="submission" date="2019-05" db="EMBL/GenBank/DDBJ databases">
        <authorList>
            <person name="Lee S.D."/>
        </authorList>
    </citation>
    <scope>NUCLEOTIDE SEQUENCE [LARGE SCALE GENOMIC DNA]</scope>
    <source>
        <strain evidence="2 3">YC2-7</strain>
    </source>
</reference>
<organism evidence="2 3">
    <name type="scientific">Antrihabitans stalactiti</name>
    <dbReference type="NCBI Taxonomy" id="2584121"/>
    <lineage>
        <taxon>Bacteria</taxon>
        <taxon>Bacillati</taxon>
        <taxon>Actinomycetota</taxon>
        <taxon>Actinomycetes</taxon>
        <taxon>Mycobacteriales</taxon>
        <taxon>Nocardiaceae</taxon>
        <taxon>Antrihabitans</taxon>
    </lineage>
</organism>
<reference evidence="2 3" key="2">
    <citation type="submission" date="2020-06" db="EMBL/GenBank/DDBJ databases">
        <title>Antribacter stalactiti gen. nov., sp. nov., a new member of the family Nacardiaceae isolated from a cave.</title>
        <authorList>
            <person name="Kim I.S."/>
        </authorList>
    </citation>
    <scope>NUCLEOTIDE SEQUENCE [LARGE SCALE GENOMIC DNA]</scope>
    <source>
        <strain evidence="2 3">YC2-7</strain>
    </source>
</reference>
<dbReference type="Pfam" id="PF00561">
    <property type="entry name" value="Abhydrolase_1"/>
    <property type="match status" value="1"/>
</dbReference>
<gene>
    <name evidence="2" type="ORF">FGL95_22150</name>
</gene>
<keyword evidence="3" id="KW-1185">Reference proteome</keyword>
<dbReference type="SUPFAM" id="SSF53474">
    <property type="entry name" value="alpha/beta-Hydrolases"/>
    <property type="match status" value="1"/>
</dbReference>
<dbReference type="AlphaFoldDB" id="A0A848KFJ1"/>
<dbReference type="InterPro" id="IPR029058">
    <property type="entry name" value="AB_hydrolase_fold"/>
</dbReference>
<dbReference type="EMBL" id="VCQU01000008">
    <property type="protein sequence ID" value="NMN97743.1"/>
    <property type="molecule type" value="Genomic_DNA"/>
</dbReference>
<evidence type="ECO:0000259" key="1">
    <source>
        <dbReference type="Pfam" id="PF00561"/>
    </source>
</evidence>